<dbReference type="InterPro" id="IPR006073">
    <property type="entry name" value="GTP-bd"/>
</dbReference>
<organism evidence="3 4">
    <name type="scientific">Fibroporia radiculosa</name>
    <dbReference type="NCBI Taxonomy" id="599839"/>
    <lineage>
        <taxon>Eukaryota</taxon>
        <taxon>Fungi</taxon>
        <taxon>Dikarya</taxon>
        <taxon>Basidiomycota</taxon>
        <taxon>Agaricomycotina</taxon>
        <taxon>Agaricomycetes</taxon>
        <taxon>Polyporales</taxon>
        <taxon>Fibroporiaceae</taxon>
        <taxon>Fibroporia</taxon>
    </lineage>
</organism>
<dbReference type="PANTHER" id="PTHR10903">
    <property type="entry name" value="GTPASE, IMAP FAMILY MEMBER-RELATED"/>
    <property type="match status" value="1"/>
</dbReference>
<dbReference type="InterPro" id="IPR027417">
    <property type="entry name" value="P-loop_NTPase"/>
</dbReference>
<dbReference type="Proteomes" id="UP000006352">
    <property type="component" value="Unassembled WGS sequence"/>
</dbReference>
<keyword evidence="1" id="KW-0175">Coiled coil</keyword>
<name>J4G6P1_9APHY</name>
<dbReference type="SUPFAM" id="SSF52540">
    <property type="entry name" value="P-loop containing nucleoside triphosphate hydrolases"/>
    <property type="match status" value="1"/>
</dbReference>
<dbReference type="Pfam" id="PF01926">
    <property type="entry name" value="MMR_HSR1"/>
    <property type="match status" value="1"/>
</dbReference>
<dbReference type="GeneID" id="24096824"/>
<evidence type="ECO:0000313" key="3">
    <source>
        <dbReference type="EMBL" id="CCM01913.1"/>
    </source>
</evidence>
<protein>
    <recommendedName>
        <fullName evidence="2">G domain-containing protein</fullName>
    </recommendedName>
</protein>
<dbReference type="GO" id="GO:0005525">
    <property type="term" value="F:GTP binding"/>
    <property type="evidence" value="ECO:0007669"/>
    <property type="project" value="InterPro"/>
</dbReference>
<evidence type="ECO:0000259" key="2">
    <source>
        <dbReference type="Pfam" id="PF01926"/>
    </source>
</evidence>
<proteinExistence type="predicted"/>
<dbReference type="HOGENOM" id="CLU_018003_1_1_1"/>
<dbReference type="CDD" id="cd00882">
    <property type="entry name" value="Ras_like_GTPase"/>
    <property type="match status" value="1"/>
</dbReference>
<feature type="domain" description="G" evidence="2">
    <location>
        <begin position="29"/>
        <end position="88"/>
    </location>
</feature>
<evidence type="ECO:0000313" key="4">
    <source>
        <dbReference type="Proteomes" id="UP000006352"/>
    </source>
</evidence>
<dbReference type="OrthoDB" id="8954335at2759"/>
<evidence type="ECO:0000256" key="1">
    <source>
        <dbReference type="SAM" id="Coils"/>
    </source>
</evidence>
<gene>
    <name evidence="3" type="ORF">FIBRA_03984</name>
</gene>
<dbReference type="RefSeq" id="XP_012181196.1">
    <property type="nucleotide sequence ID" value="XM_012325806.1"/>
</dbReference>
<keyword evidence="4" id="KW-1185">Reference proteome</keyword>
<dbReference type="Gene3D" id="3.40.50.300">
    <property type="entry name" value="P-loop containing nucleotide triphosphate hydrolases"/>
    <property type="match status" value="1"/>
</dbReference>
<reference evidence="3 4" key="1">
    <citation type="journal article" date="2012" name="Appl. Environ. Microbiol.">
        <title>Short-read sequencing for genomic analysis of the brown rot fungus Fibroporia radiculosa.</title>
        <authorList>
            <person name="Tang J.D."/>
            <person name="Perkins A.D."/>
            <person name="Sonstegard T.S."/>
            <person name="Schroeder S.G."/>
            <person name="Burgess S.C."/>
            <person name="Diehl S.V."/>
        </authorList>
    </citation>
    <scope>NUCLEOTIDE SEQUENCE [LARGE SCALE GENOMIC DNA]</scope>
    <source>
        <strain evidence="3 4">TFFH 294</strain>
    </source>
</reference>
<feature type="coiled-coil region" evidence="1">
    <location>
        <begin position="237"/>
        <end position="297"/>
    </location>
</feature>
<dbReference type="InterPro" id="IPR045058">
    <property type="entry name" value="GIMA/IAN/Toc"/>
</dbReference>
<dbReference type="EMBL" id="HE797055">
    <property type="protein sequence ID" value="CCM01913.1"/>
    <property type="molecule type" value="Genomic_DNA"/>
</dbReference>
<sequence>MKHQLENEKQKAGQIKTKGIPKGGKKIFIAVMGPTGAGKTSFINLVSGSKLRIGAGLQSTTDRIQLSRPFQLGQDTITLIDTPGFDDTSKSDVDILTLIANYLELTFKKKQVLTGVIYLHRITDNRMGGIALRNWKMFSHLCGRAALANAAIVLNMWNQVSEVVGNARKTELVSKDIFFKPAIDAGAKVFTHNNTLDSAREILRDLAGKDPKPLSIQIELITERKPVRQTAAGVALLGDLAEKERKHQEQIQELRKGIAEAIRQKDEEDRKDLEEARKRLEDAITRLAAQQQSLKTARPQKNANIKLQQKRRWGCLSCMSAKQLE</sequence>
<dbReference type="InParanoid" id="J4G6P1"/>
<accession>J4G6P1</accession>
<dbReference type="PANTHER" id="PTHR10903:SF184">
    <property type="entry name" value="GTP-BINDING PROTEIN A"/>
    <property type="match status" value="1"/>
</dbReference>
<dbReference type="AlphaFoldDB" id="J4G6P1"/>